<dbReference type="GeneID" id="60321541"/>
<name>A0A385UI15_9CAUD</name>
<accession>A0A385UI15</accession>
<proteinExistence type="predicted"/>
<organism evidence="1 2">
    <name type="scientific">Mycobacterium phage Serendipitous</name>
    <dbReference type="NCBI Taxonomy" id="2301619"/>
    <lineage>
        <taxon>Viruses</taxon>
        <taxon>Duplodnaviria</taxon>
        <taxon>Heunggongvirae</taxon>
        <taxon>Uroviricota</taxon>
        <taxon>Caudoviricetes</taxon>
        <taxon>Bclasvirinae</taxon>
        <taxon>Acadianvirus</taxon>
        <taxon>Acadianvirus serendipitous</taxon>
    </lineage>
</organism>
<evidence type="ECO:0000313" key="2">
    <source>
        <dbReference type="Proteomes" id="UP000275667"/>
    </source>
</evidence>
<dbReference type="RefSeq" id="YP_009950131.1">
    <property type="nucleotide sequence ID" value="NC_051587.1"/>
</dbReference>
<gene>
    <name evidence="1" type="primary">79</name>
    <name evidence="1" type="ORF">SEA_SERENDIPITOUS_79</name>
</gene>
<dbReference type="KEGG" id="vg:60321541"/>
<keyword evidence="2" id="KW-1185">Reference proteome</keyword>
<dbReference type="Proteomes" id="UP000275667">
    <property type="component" value="Segment"/>
</dbReference>
<dbReference type="EMBL" id="MH727561">
    <property type="protein sequence ID" value="AYB70620.1"/>
    <property type="molecule type" value="Genomic_DNA"/>
</dbReference>
<evidence type="ECO:0000313" key="1">
    <source>
        <dbReference type="EMBL" id="AYB70620.1"/>
    </source>
</evidence>
<reference evidence="2" key="1">
    <citation type="submission" date="2018-08" db="EMBL/GenBank/DDBJ databases">
        <authorList>
            <person name="Farris L."/>
            <person name="Burns B."/>
            <person name="Flowers J."/>
            <person name="Harvey A."/>
            <person name="Kent S."/>
            <person name="Kernodle S.A."/>
            <person name="McGinnis R."/>
            <person name="Sargent R."/>
            <person name="Stanley M."/>
            <person name="Wright P."/>
            <person name="Wallen J.R."/>
            <person name="Eckardt M.A."/>
            <person name="Gainey M.D."/>
            <person name="Garlena R.A."/>
            <person name="Russell D.A."/>
            <person name="Pope W.H."/>
            <person name="Jacobs-Sera D."/>
            <person name="Hatfull G.F."/>
        </authorList>
    </citation>
    <scope>NUCLEOTIDE SEQUENCE [LARGE SCALE GENOMIC DNA]</scope>
</reference>
<sequence length="83" mass="9037">MSFDYRVPCRQCGHRAHSAVTGCESCLPGVDCGPEPEPIEVWPDGRGPGTADVVDLSEFEVGPREVICAKCWLVHHPNVDCES</sequence>
<protein>
    <submittedName>
        <fullName evidence="1">Uncharacterized protein</fullName>
    </submittedName>
</protein>